<keyword evidence="1" id="KW-0378">Hydrolase</keyword>
<name>A0A0S7XP59_9BACT</name>
<dbReference type="InterPro" id="IPR011658">
    <property type="entry name" value="PA14_dom"/>
</dbReference>
<proteinExistence type="predicted"/>
<dbReference type="SMART" id="SM00758">
    <property type="entry name" value="PA14"/>
    <property type="match status" value="1"/>
</dbReference>
<reference evidence="3 4" key="1">
    <citation type="journal article" date="2015" name="Microbiome">
        <title>Genomic resolution of linkages in carbon, nitrogen, and sulfur cycling among widespread estuary sediment bacteria.</title>
        <authorList>
            <person name="Baker B.J."/>
            <person name="Lazar C.S."/>
            <person name="Teske A.P."/>
            <person name="Dick G.J."/>
        </authorList>
    </citation>
    <scope>NUCLEOTIDE SEQUENCE [LARGE SCALE GENOMIC DNA]</scope>
    <source>
        <strain evidence="3">DG_56</strain>
    </source>
</reference>
<comment type="caution">
    <text evidence="3">The sequence shown here is derived from an EMBL/GenBank/DDBJ whole genome shotgun (WGS) entry which is preliminary data.</text>
</comment>
<dbReference type="SUPFAM" id="SSF56988">
    <property type="entry name" value="Anthrax protective antigen"/>
    <property type="match status" value="1"/>
</dbReference>
<gene>
    <name evidence="3" type="ORF">AMK68_02685</name>
</gene>
<protein>
    <recommendedName>
        <fullName evidence="2">PA14 domain-containing protein</fullName>
    </recommendedName>
</protein>
<dbReference type="GO" id="GO:0016787">
    <property type="term" value="F:hydrolase activity"/>
    <property type="evidence" value="ECO:0007669"/>
    <property type="project" value="UniProtKB-KW"/>
</dbReference>
<evidence type="ECO:0000313" key="3">
    <source>
        <dbReference type="EMBL" id="KPJ63979.1"/>
    </source>
</evidence>
<sequence>MRLSVLWTVVIAALLAFGTGVGRAAPVAVDILIQPDSEPCVGFGAETLAEALRAAGCDVQTAEGGRPRAGAGDRATVLLATDPRTRGVLAKPESYAISRQGGVIRVRGSDAVGTMYGAFDVAEQVDMMPPGKASLGRVKAHSASPFLKFRADNPFLTVERDGSISPWFYDETYWTRYIRQLARSRYNVLDIHAMYQIVQTGFPDLYPYFFASERWPMSHLPDEDHAKNLAMLNRIIEIAKQHGVKVALMNYSVSQRGLFTPSFGEKALTRVDATIDFAWAGESPAAQVPKDRFTIRWQGQIQPEFSERYTFVTEADDGTRLWVDGRPVIDDWTEHGVARRTGDIDLVAGRRYDIRLEFFENRGEAVVRLLWESASQPEEIVPSDRLYPTGDARHPAGLTGEYFIAPGGDADALVELTRWHVKQLITQCPDLWMMGFRIGESGQGEDFYQRAYLPGVEDAKRDIFLYTRTWGARHQDLAVIGQKYPGKFFIEIKYNGEHLGAPYHAIQDWGHAYSY</sequence>
<dbReference type="InterPro" id="IPR037524">
    <property type="entry name" value="PA14/GLEYA"/>
</dbReference>
<organism evidence="3 4">
    <name type="scientific">candidate division KD3-62 bacterium DG_56</name>
    <dbReference type="NCBI Taxonomy" id="1704032"/>
    <lineage>
        <taxon>Bacteria</taxon>
        <taxon>candidate division KD3-62</taxon>
    </lineage>
</organism>
<dbReference type="Pfam" id="PF07691">
    <property type="entry name" value="PA14"/>
    <property type="match status" value="1"/>
</dbReference>
<dbReference type="AlphaFoldDB" id="A0A0S7XP59"/>
<evidence type="ECO:0000259" key="2">
    <source>
        <dbReference type="PROSITE" id="PS51820"/>
    </source>
</evidence>
<dbReference type="InterPro" id="IPR029018">
    <property type="entry name" value="Hex-like_dom2"/>
</dbReference>
<feature type="non-terminal residue" evidence="3">
    <location>
        <position position="515"/>
    </location>
</feature>
<evidence type="ECO:0000256" key="1">
    <source>
        <dbReference type="ARBA" id="ARBA00022801"/>
    </source>
</evidence>
<dbReference type="Proteomes" id="UP000052020">
    <property type="component" value="Unassembled WGS sequence"/>
</dbReference>
<evidence type="ECO:0000313" key="4">
    <source>
        <dbReference type="Proteomes" id="UP000052020"/>
    </source>
</evidence>
<feature type="domain" description="PA14" evidence="2">
    <location>
        <begin position="239"/>
        <end position="385"/>
    </location>
</feature>
<accession>A0A0S7XP59</accession>
<dbReference type="Gene3D" id="3.90.182.10">
    <property type="entry name" value="Toxin - Anthrax Protective Antigen,domain 1"/>
    <property type="match status" value="1"/>
</dbReference>
<dbReference type="GO" id="GO:0005975">
    <property type="term" value="P:carbohydrate metabolic process"/>
    <property type="evidence" value="ECO:0007669"/>
    <property type="project" value="UniProtKB-ARBA"/>
</dbReference>
<dbReference type="PROSITE" id="PS51820">
    <property type="entry name" value="PA14"/>
    <property type="match status" value="1"/>
</dbReference>
<dbReference type="EMBL" id="LIZY01000051">
    <property type="protein sequence ID" value="KPJ63979.1"/>
    <property type="molecule type" value="Genomic_DNA"/>
</dbReference>
<dbReference type="SUPFAM" id="SSF55545">
    <property type="entry name" value="beta-N-acetylhexosaminidase-like domain"/>
    <property type="match status" value="1"/>
</dbReference>